<evidence type="ECO:0000313" key="4">
    <source>
        <dbReference type="Proteomes" id="UP000694568"/>
    </source>
</evidence>
<name>A0A8C9YW77_SANLU</name>
<dbReference type="InterPro" id="IPR023412">
    <property type="entry name" value="RNaseA_domain"/>
</dbReference>
<keyword evidence="4" id="KW-1185">Reference proteome</keyword>
<evidence type="ECO:0000313" key="3">
    <source>
        <dbReference type="Ensembl" id="ENSSLUP00000031000.1"/>
    </source>
</evidence>
<organism evidence="3 4">
    <name type="scientific">Sander lucioperca</name>
    <name type="common">Pike-perch</name>
    <name type="synonym">Perca lucioperca</name>
    <dbReference type="NCBI Taxonomy" id="283035"/>
    <lineage>
        <taxon>Eukaryota</taxon>
        <taxon>Metazoa</taxon>
        <taxon>Chordata</taxon>
        <taxon>Craniata</taxon>
        <taxon>Vertebrata</taxon>
        <taxon>Euteleostomi</taxon>
        <taxon>Actinopterygii</taxon>
        <taxon>Neopterygii</taxon>
        <taxon>Teleostei</taxon>
        <taxon>Neoteleostei</taxon>
        <taxon>Acanthomorphata</taxon>
        <taxon>Eupercaria</taxon>
        <taxon>Perciformes</taxon>
        <taxon>Percoidei</taxon>
        <taxon>Percidae</taxon>
        <taxon>Luciopercinae</taxon>
        <taxon>Sander</taxon>
    </lineage>
</organism>
<feature type="domain" description="Ribonuclease A-domain" evidence="2">
    <location>
        <begin position="2"/>
        <end position="115"/>
    </location>
</feature>
<comment type="similarity">
    <text evidence="1">Belongs to the pancreatic ribonuclease family.</text>
</comment>
<dbReference type="Ensembl" id="ENSSLUT00000031992.1">
    <property type="protein sequence ID" value="ENSSLUP00000031000.1"/>
    <property type="gene ID" value="ENSSLUG00000013862.1"/>
</dbReference>
<dbReference type="InterPro" id="IPR036816">
    <property type="entry name" value="RNaseA-like_dom_sf"/>
</dbReference>
<reference evidence="3" key="2">
    <citation type="submission" date="2025-09" db="UniProtKB">
        <authorList>
            <consortium name="Ensembl"/>
        </authorList>
    </citation>
    <scope>IDENTIFICATION</scope>
</reference>
<dbReference type="PANTHER" id="PTHR11437">
    <property type="entry name" value="RIBONUCLEASE"/>
    <property type="match status" value="1"/>
</dbReference>
<sequence>MDKFQNKHINAGMIAGQCDDVMKEKRINKINSLCKNKKTFIITIATMKTIRGVCGPGGVNFSGNLHQSRTTIDVVDCMLTYANVRPCKYRSVPGNRYIVIACDSRGDPIHFEAPL</sequence>
<dbReference type="InterPro" id="IPR001427">
    <property type="entry name" value="RNaseA"/>
</dbReference>
<dbReference type="AlphaFoldDB" id="A0A8C9YW77"/>
<dbReference type="Pfam" id="PF00074">
    <property type="entry name" value="RnaseA"/>
    <property type="match status" value="1"/>
</dbReference>
<dbReference type="SUPFAM" id="SSF54076">
    <property type="entry name" value="RNase A-like"/>
    <property type="match status" value="1"/>
</dbReference>
<dbReference type="GeneTree" id="ENSGT01100000263801"/>
<dbReference type="GO" id="GO:0003676">
    <property type="term" value="F:nucleic acid binding"/>
    <property type="evidence" value="ECO:0007669"/>
    <property type="project" value="InterPro"/>
</dbReference>
<dbReference type="Proteomes" id="UP000694568">
    <property type="component" value="Unplaced"/>
</dbReference>
<evidence type="ECO:0000259" key="2">
    <source>
        <dbReference type="SMART" id="SM00092"/>
    </source>
</evidence>
<dbReference type="Gene3D" id="3.10.130.10">
    <property type="entry name" value="Ribonuclease A-like domain"/>
    <property type="match status" value="1"/>
</dbReference>
<protein>
    <recommendedName>
        <fullName evidence="2">Ribonuclease A-domain domain-containing protein</fullName>
    </recommendedName>
</protein>
<accession>A0A8C9YW77</accession>
<reference evidence="3" key="1">
    <citation type="submission" date="2025-08" db="UniProtKB">
        <authorList>
            <consortium name="Ensembl"/>
        </authorList>
    </citation>
    <scope>IDENTIFICATION</scope>
</reference>
<dbReference type="GO" id="GO:0004540">
    <property type="term" value="F:RNA nuclease activity"/>
    <property type="evidence" value="ECO:0007669"/>
    <property type="project" value="TreeGrafter"/>
</dbReference>
<dbReference type="PRINTS" id="PR00794">
    <property type="entry name" value="RIBONUCLEASE"/>
</dbReference>
<evidence type="ECO:0000256" key="1">
    <source>
        <dbReference type="ARBA" id="ARBA00005600"/>
    </source>
</evidence>
<dbReference type="GO" id="GO:0050830">
    <property type="term" value="P:defense response to Gram-positive bacterium"/>
    <property type="evidence" value="ECO:0007669"/>
    <property type="project" value="TreeGrafter"/>
</dbReference>
<dbReference type="SMART" id="SM00092">
    <property type="entry name" value="RNAse_Pc"/>
    <property type="match status" value="1"/>
</dbReference>
<proteinExistence type="inferred from homology"/>